<dbReference type="SUPFAM" id="SSF50630">
    <property type="entry name" value="Acid proteases"/>
    <property type="match status" value="1"/>
</dbReference>
<evidence type="ECO:0000256" key="1">
    <source>
        <dbReference type="ARBA" id="ARBA00009500"/>
    </source>
</evidence>
<dbReference type="GO" id="GO:0004867">
    <property type="term" value="F:serine-type endopeptidase inhibitor activity"/>
    <property type="evidence" value="ECO:0007669"/>
    <property type="project" value="UniProtKB-KW"/>
</dbReference>
<dbReference type="PANTHER" id="PTHR11461">
    <property type="entry name" value="SERINE PROTEASE INHIBITOR, SERPIN"/>
    <property type="match status" value="1"/>
</dbReference>
<accession>A0A6A4V1T4</accession>
<proteinExistence type="inferred from homology"/>
<keyword evidence="8" id="KW-1185">Reference proteome</keyword>
<keyword evidence="2" id="KW-0646">Protease inhibitor</keyword>
<evidence type="ECO:0000259" key="6">
    <source>
        <dbReference type="PROSITE" id="PS51767"/>
    </source>
</evidence>
<dbReference type="CDD" id="cd05471">
    <property type="entry name" value="pepsin_like"/>
    <property type="match status" value="1"/>
</dbReference>
<dbReference type="InterPro" id="IPR042185">
    <property type="entry name" value="Serpin_sf_2"/>
</dbReference>
<dbReference type="Gene3D" id="3.30.497.10">
    <property type="entry name" value="Antithrombin, subunit I, domain 2"/>
    <property type="match status" value="1"/>
</dbReference>
<dbReference type="EMBL" id="VIIS01001968">
    <property type="protein sequence ID" value="KAF0290227.1"/>
    <property type="molecule type" value="Genomic_DNA"/>
</dbReference>
<feature type="signal peptide" evidence="5">
    <location>
        <begin position="1"/>
        <end position="41"/>
    </location>
</feature>
<reference evidence="7 8" key="1">
    <citation type="submission" date="2019-07" db="EMBL/GenBank/DDBJ databases">
        <title>Draft genome assembly of a fouling barnacle, Amphibalanus amphitrite (Darwin, 1854): The first reference genome for Thecostraca.</title>
        <authorList>
            <person name="Kim W."/>
        </authorList>
    </citation>
    <scope>NUCLEOTIDE SEQUENCE [LARGE SCALE GENOMIC DNA]</scope>
    <source>
        <strain evidence="7">SNU_AA5</strain>
        <tissue evidence="7">Soma without cirri and trophi</tissue>
    </source>
</reference>
<dbReference type="InterPro" id="IPR042178">
    <property type="entry name" value="Serpin_sf_1"/>
</dbReference>
<gene>
    <name evidence="7" type="primary">Serpini1</name>
    <name evidence="7" type="ORF">FJT64_011535</name>
</gene>
<evidence type="ECO:0000256" key="2">
    <source>
        <dbReference type="ARBA" id="ARBA00022690"/>
    </source>
</evidence>
<dbReference type="SMART" id="SM00093">
    <property type="entry name" value="SERPIN"/>
    <property type="match status" value="1"/>
</dbReference>
<dbReference type="InterPro" id="IPR023796">
    <property type="entry name" value="Serpin_dom"/>
</dbReference>
<dbReference type="PANTHER" id="PTHR11461:SF211">
    <property type="entry name" value="GH10112P-RELATED"/>
    <property type="match status" value="1"/>
</dbReference>
<evidence type="ECO:0000313" key="7">
    <source>
        <dbReference type="EMBL" id="KAF0290227.1"/>
    </source>
</evidence>
<keyword evidence="5" id="KW-0732">Signal</keyword>
<feature type="domain" description="Peptidase A1" evidence="6">
    <location>
        <begin position="68"/>
        <end position="357"/>
    </location>
</feature>
<name>A0A6A4V1T4_AMPAM</name>
<dbReference type="InterPro" id="IPR034164">
    <property type="entry name" value="Pepsin-like_dom"/>
</dbReference>
<dbReference type="AlphaFoldDB" id="A0A6A4V1T4"/>
<dbReference type="Proteomes" id="UP000440578">
    <property type="component" value="Unassembled WGS sequence"/>
</dbReference>
<dbReference type="Gene3D" id="2.30.39.10">
    <property type="entry name" value="Alpha-1-antitrypsin, domain 1"/>
    <property type="match status" value="1"/>
</dbReference>
<dbReference type="InterPro" id="IPR000215">
    <property type="entry name" value="Serpin_fam"/>
</dbReference>
<organism evidence="7 8">
    <name type="scientific">Amphibalanus amphitrite</name>
    <name type="common">Striped barnacle</name>
    <name type="synonym">Balanus amphitrite</name>
    <dbReference type="NCBI Taxonomy" id="1232801"/>
    <lineage>
        <taxon>Eukaryota</taxon>
        <taxon>Metazoa</taxon>
        <taxon>Ecdysozoa</taxon>
        <taxon>Arthropoda</taxon>
        <taxon>Crustacea</taxon>
        <taxon>Multicrustacea</taxon>
        <taxon>Cirripedia</taxon>
        <taxon>Thoracica</taxon>
        <taxon>Thoracicalcarea</taxon>
        <taxon>Balanomorpha</taxon>
        <taxon>Balanoidea</taxon>
        <taxon>Balanidae</taxon>
        <taxon>Amphibalaninae</taxon>
        <taxon>Amphibalanus</taxon>
    </lineage>
</organism>
<dbReference type="InterPro" id="IPR021109">
    <property type="entry name" value="Peptidase_aspartic_dom_sf"/>
</dbReference>
<feature type="chain" id="PRO_5025339508" evidence="5">
    <location>
        <begin position="42"/>
        <end position="694"/>
    </location>
</feature>
<dbReference type="OrthoDB" id="6355607at2759"/>
<comment type="similarity">
    <text evidence="1 4">Belongs to the serpin family.</text>
</comment>
<protein>
    <submittedName>
        <fullName evidence="7">Neuroserpin</fullName>
    </submittedName>
</protein>
<comment type="caution">
    <text evidence="7">The sequence shown here is derived from an EMBL/GenBank/DDBJ whole genome shotgun (WGS) entry which is preliminary data.</text>
</comment>
<dbReference type="SUPFAM" id="SSF56574">
    <property type="entry name" value="Serpins"/>
    <property type="match status" value="1"/>
</dbReference>
<dbReference type="InterPro" id="IPR036186">
    <property type="entry name" value="Serpin_sf"/>
</dbReference>
<evidence type="ECO:0000256" key="4">
    <source>
        <dbReference type="RuleBase" id="RU000411"/>
    </source>
</evidence>
<evidence type="ECO:0000256" key="3">
    <source>
        <dbReference type="ARBA" id="ARBA00022900"/>
    </source>
</evidence>
<evidence type="ECO:0000256" key="5">
    <source>
        <dbReference type="SAM" id="SignalP"/>
    </source>
</evidence>
<keyword evidence="3" id="KW-0722">Serine protease inhibitor</keyword>
<dbReference type="GO" id="GO:0005615">
    <property type="term" value="C:extracellular space"/>
    <property type="evidence" value="ECO:0007669"/>
    <property type="project" value="InterPro"/>
</dbReference>
<dbReference type="Pfam" id="PF00079">
    <property type="entry name" value="Serpin"/>
    <property type="match status" value="1"/>
</dbReference>
<evidence type="ECO:0000313" key="8">
    <source>
        <dbReference type="Proteomes" id="UP000440578"/>
    </source>
</evidence>
<dbReference type="InterPro" id="IPR033121">
    <property type="entry name" value="PEPTIDASE_A1"/>
</dbReference>
<dbReference type="Gene3D" id="2.40.70.10">
    <property type="entry name" value="Acid Proteases"/>
    <property type="match status" value="2"/>
</dbReference>
<sequence length="694" mass="74976">MHTRLEMYVCLSGCHSGRVPDVRVAMLRVLLALACLGALQAAAVPDTTGYSVISLPLKDVLVNGQQSFVGVIGIGTPDQSMTVTVDISSRLTYVPSVNCSDPFCTGHRRYDSAASSTYENASGVLSKDSISVAGATVHGQTFGEATAVWNSYSVQAPNDGVLGLGFSLQPDRVPSILDTMKSQDLIGRRLVGLWLGRDGAGGELSLGGLNSARYSGELVWATTLQNPDGWVVMTESFDVGETSLCTGNCLVNANSLNPYFFMSMEMAKTVNDAIGGIDIGQPGVVALNCTSVSTLPSLKMTIAGRSLEMSPLEYVFVIPLEGGFSWMLATLSPMLGPGLVPRDLDLKLLKGLTTDLGKNEAISPFVMSTLMTQVWLAANGTTRDEMTSALGIKGDAFLLGYQSVIADLKFGQSSATTKVFNGIYAKKGFSIKPNYVCTLDAYYSSKVEQFSSAKEGANAINTAVANTTNNFIPELVTPASLEGAAFALVSALYFKGQWYEKFNKTDPGNFLTSSGEKTVDMMRLKSDLPYMKTSSYDCVSLQYSNCDYSMLLLRPLNRSMEVVQALRDSLDKMDVQSIANQLRETSVEVKMPRFRIETKYDELEKVFPNLGIKQVFSADADLSNMASEKLQVEKVVHKVVIEVNEEGTVAAGAGAVVAYTVSLPVSFILDRPFFAIVWNWRHMVNMFTAYVGSP</sequence>
<dbReference type="Pfam" id="PF00026">
    <property type="entry name" value="Asp"/>
    <property type="match status" value="1"/>
</dbReference>
<dbReference type="PROSITE" id="PS51767">
    <property type="entry name" value="PEPTIDASE_A1"/>
    <property type="match status" value="1"/>
</dbReference>